<evidence type="ECO:0000313" key="9">
    <source>
        <dbReference type="Proteomes" id="UP001597458"/>
    </source>
</evidence>
<feature type="domain" description="Response regulatory" evidence="7">
    <location>
        <begin position="3"/>
        <end position="120"/>
    </location>
</feature>
<dbReference type="InterPro" id="IPR009057">
    <property type="entry name" value="Homeodomain-like_sf"/>
</dbReference>
<keyword evidence="5" id="KW-0175">Coiled coil</keyword>
<dbReference type="InterPro" id="IPR018060">
    <property type="entry name" value="HTH_AraC"/>
</dbReference>
<evidence type="ECO:0000313" key="8">
    <source>
        <dbReference type="EMBL" id="MFD2618635.1"/>
    </source>
</evidence>
<dbReference type="PANTHER" id="PTHR43280:SF28">
    <property type="entry name" value="HTH-TYPE TRANSCRIPTIONAL ACTIVATOR RHAS"/>
    <property type="match status" value="1"/>
</dbReference>
<feature type="modified residue" description="4-aspartylphosphate" evidence="4">
    <location>
        <position position="55"/>
    </location>
</feature>
<dbReference type="InterPro" id="IPR011006">
    <property type="entry name" value="CheY-like_superfamily"/>
</dbReference>
<protein>
    <submittedName>
        <fullName evidence="8">Response regulator</fullName>
    </submittedName>
</protein>
<dbReference type="InterPro" id="IPR018062">
    <property type="entry name" value="HTH_AraC-typ_CS"/>
</dbReference>
<reference evidence="9" key="1">
    <citation type="journal article" date="2019" name="Int. J. Syst. Evol. Microbiol.">
        <title>The Global Catalogue of Microorganisms (GCM) 10K type strain sequencing project: providing services to taxonomists for standard genome sequencing and annotation.</title>
        <authorList>
            <consortium name="The Broad Institute Genomics Platform"/>
            <consortium name="The Broad Institute Genome Sequencing Center for Infectious Disease"/>
            <person name="Wu L."/>
            <person name="Ma J."/>
        </authorList>
    </citation>
    <scope>NUCLEOTIDE SEQUENCE [LARGE SCALE GENOMIC DNA]</scope>
    <source>
        <strain evidence="9">TISTR 2241</strain>
    </source>
</reference>
<dbReference type="SMART" id="SM00342">
    <property type="entry name" value="HTH_ARAC"/>
    <property type="match status" value="1"/>
</dbReference>
<dbReference type="PROSITE" id="PS01124">
    <property type="entry name" value="HTH_ARAC_FAMILY_2"/>
    <property type="match status" value="1"/>
</dbReference>
<dbReference type="CDD" id="cd17536">
    <property type="entry name" value="REC_YesN-like"/>
    <property type="match status" value="1"/>
</dbReference>
<dbReference type="Pfam" id="PF00072">
    <property type="entry name" value="Response_reg"/>
    <property type="match status" value="1"/>
</dbReference>
<dbReference type="Pfam" id="PF12833">
    <property type="entry name" value="HTH_18"/>
    <property type="match status" value="1"/>
</dbReference>
<evidence type="ECO:0000259" key="7">
    <source>
        <dbReference type="PROSITE" id="PS50110"/>
    </source>
</evidence>
<evidence type="ECO:0000256" key="4">
    <source>
        <dbReference type="PROSITE-ProRule" id="PRU00169"/>
    </source>
</evidence>
<comment type="caution">
    <text evidence="8">The sequence shown here is derived from an EMBL/GenBank/DDBJ whole genome shotgun (WGS) entry which is preliminary data.</text>
</comment>
<dbReference type="InterPro" id="IPR001789">
    <property type="entry name" value="Sig_transdc_resp-reg_receiver"/>
</dbReference>
<dbReference type="SUPFAM" id="SSF46689">
    <property type="entry name" value="Homeodomain-like"/>
    <property type="match status" value="1"/>
</dbReference>
<dbReference type="Gene3D" id="1.10.10.60">
    <property type="entry name" value="Homeodomain-like"/>
    <property type="match status" value="2"/>
</dbReference>
<evidence type="ECO:0000256" key="3">
    <source>
        <dbReference type="ARBA" id="ARBA00023163"/>
    </source>
</evidence>
<keyword evidence="1" id="KW-0805">Transcription regulation</keyword>
<keyword evidence="9" id="KW-1185">Reference proteome</keyword>
<feature type="coiled-coil region" evidence="5">
    <location>
        <begin position="116"/>
        <end position="143"/>
    </location>
</feature>
<dbReference type="PROSITE" id="PS00041">
    <property type="entry name" value="HTH_ARAC_FAMILY_1"/>
    <property type="match status" value="1"/>
</dbReference>
<dbReference type="SMART" id="SM00448">
    <property type="entry name" value="REC"/>
    <property type="match status" value="1"/>
</dbReference>
<feature type="domain" description="HTH araC/xylS-type" evidence="6">
    <location>
        <begin position="428"/>
        <end position="527"/>
    </location>
</feature>
<dbReference type="InterPro" id="IPR020449">
    <property type="entry name" value="Tscrpt_reg_AraC-type_HTH"/>
</dbReference>
<dbReference type="PROSITE" id="PS50110">
    <property type="entry name" value="RESPONSE_REGULATORY"/>
    <property type="match status" value="1"/>
</dbReference>
<dbReference type="SUPFAM" id="SSF52172">
    <property type="entry name" value="CheY-like"/>
    <property type="match status" value="1"/>
</dbReference>
<keyword evidence="2" id="KW-0238">DNA-binding</keyword>
<dbReference type="EMBL" id="JBHUMR010000024">
    <property type="protein sequence ID" value="MFD2618635.1"/>
    <property type="molecule type" value="Genomic_DNA"/>
</dbReference>
<dbReference type="Proteomes" id="UP001597458">
    <property type="component" value="Unassembled WGS sequence"/>
</dbReference>
<keyword evidence="3" id="KW-0804">Transcription</keyword>
<evidence type="ECO:0000256" key="1">
    <source>
        <dbReference type="ARBA" id="ARBA00023015"/>
    </source>
</evidence>
<dbReference type="Gene3D" id="3.40.50.2300">
    <property type="match status" value="1"/>
</dbReference>
<proteinExistence type="predicted"/>
<dbReference type="InterPro" id="IPR041522">
    <property type="entry name" value="CdaR_GGDEF"/>
</dbReference>
<name>A0ABW5PUN9_9BACI</name>
<evidence type="ECO:0000256" key="2">
    <source>
        <dbReference type="ARBA" id="ARBA00023125"/>
    </source>
</evidence>
<dbReference type="RefSeq" id="WP_141191546.1">
    <property type="nucleotide sequence ID" value="NZ_JBHUMR010000024.1"/>
</dbReference>
<accession>A0ABW5PUN9</accession>
<dbReference type="PRINTS" id="PR00032">
    <property type="entry name" value="HTHARAC"/>
</dbReference>
<dbReference type="PANTHER" id="PTHR43280">
    <property type="entry name" value="ARAC-FAMILY TRANSCRIPTIONAL REGULATOR"/>
    <property type="match status" value="1"/>
</dbReference>
<sequence length="534" mass="61938">MKKIIIVDDNALSIEGICKSIDWKALNSEVCATFSNGQEAIQSIDELDPDLIISDISMPILNGIDMAKIVLKTHPYIKIIFISAYEDFKYAKEAIRMDICDYVEKPIDYDYLSRVIREILIKIQNENDILEQLNKNRPALIQNFFNDLIHSSPDYAQFFLKDQAKYLNIDITSKKYVCGVIQINNFLEVMRTFGIERYHVLLMKLIQDINELFSKPFHYFCNNQGHHLIIHIGNKTSKPDFIKSVNNLFFDINKRYLHSALSLTIGIGDVIHSVWDTSISYQNAKHAIDYKFVFEEEQILNFKDIQRNPSPVFFTSNDEELLIKLVSQKNLLELKQFIVSLPEKWSKLGLEKNGIFAYIYTLLARLIRFLYDIGIDDPSFQNKAAKIYINFDKFESTTRICESLYNLCSMACQKLQESMDTHQIQVVEQAVHYIEKNYMYDDIGLNTISSVVNISPSYLGSIFKKVKKQSITKYITSIRIAKSQEYLSTTNLKILEISEKVGYSNQYYFSACFKKITGKTPSEYRSESQLFNDP</sequence>
<evidence type="ECO:0000256" key="5">
    <source>
        <dbReference type="SAM" id="Coils"/>
    </source>
</evidence>
<keyword evidence="4" id="KW-0597">Phosphoprotein</keyword>
<gene>
    <name evidence="8" type="ORF">ACFSTF_15195</name>
</gene>
<organism evidence="8 9">
    <name type="scientific">Terrilactibacillus laevilacticus</name>
    <dbReference type="NCBI Taxonomy" id="1380157"/>
    <lineage>
        <taxon>Bacteria</taxon>
        <taxon>Bacillati</taxon>
        <taxon>Bacillota</taxon>
        <taxon>Bacilli</taxon>
        <taxon>Bacillales</taxon>
        <taxon>Bacillaceae</taxon>
        <taxon>Terrilactibacillus</taxon>
    </lineage>
</organism>
<evidence type="ECO:0000259" key="6">
    <source>
        <dbReference type="PROSITE" id="PS01124"/>
    </source>
</evidence>
<dbReference type="Pfam" id="PF17853">
    <property type="entry name" value="GGDEF_2"/>
    <property type="match status" value="1"/>
</dbReference>